<proteinExistence type="predicted"/>
<evidence type="ECO:0000313" key="1">
    <source>
        <dbReference type="EMBL" id="OFC61389.1"/>
    </source>
</evidence>
<evidence type="ECO:0000313" key="2">
    <source>
        <dbReference type="Proteomes" id="UP000243534"/>
    </source>
</evidence>
<dbReference type="EMBL" id="MAYS01000405">
    <property type="protein sequence ID" value="OFC61389.1"/>
    <property type="molecule type" value="Genomic_DNA"/>
</dbReference>
<accession>A0A1E7YXY4</accession>
<dbReference type="InterPro" id="IPR029056">
    <property type="entry name" value="Ribokinase-like"/>
</dbReference>
<protein>
    <submittedName>
        <fullName evidence="1">Uncharacterized protein</fullName>
    </submittedName>
</protein>
<comment type="caution">
    <text evidence="1">The sequence shown here is derived from an EMBL/GenBank/DDBJ whole genome shotgun (WGS) entry which is preliminary data.</text>
</comment>
<organism evidence="1 2">
    <name type="scientific">Candidatus Erwinia dacicola</name>
    <dbReference type="NCBI Taxonomy" id="252393"/>
    <lineage>
        <taxon>Bacteria</taxon>
        <taxon>Pseudomonadati</taxon>
        <taxon>Pseudomonadota</taxon>
        <taxon>Gammaproteobacteria</taxon>
        <taxon>Enterobacterales</taxon>
        <taxon>Erwiniaceae</taxon>
        <taxon>Erwinia</taxon>
    </lineage>
</organism>
<name>A0A1E7YXY4_9GAMM</name>
<gene>
    <name evidence="1" type="ORF">BBW68_12870</name>
</gene>
<sequence>MMTAQTNHTLDAVTIGEAMAMFVASECGDLAGVMQFSKRIAGAELSVAIGPACLGLNIG</sequence>
<dbReference type="Proteomes" id="UP000243534">
    <property type="component" value="Unassembled WGS sequence"/>
</dbReference>
<reference evidence="1 2" key="1">
    <citation type="submission" date="2016-07" db="EMBL/GenBank/DDBJ databases">
        <authorList>
            <person name="Yuval B."/>
        </authorList>
    </citation>
    <scope>NUCLEOTIDE SEQUENCE [LARGE SCALE GENOMIC DNA]</scope>
    <source>
        <strain evidence="1 2">IL</strain>
    </source>
</reference>
<dbReference type="SUPFAM" id="SSF53613">
    <property type="entry name" value="Ribokinase-like"/>
    <property type="match status" value="1"/>
</dbReference>
<dbReference type="Gene3D" id="3.40.1190.20">
    <property type="match status" value="1"/>
</dbReference>
<dbReference type="GO" id="GO:0003824">
    <property type="term" value="F:catalytic activity"/>
    <property type="evidence" value="ECO:0007669"/>
    <property type="project" value="UniProtKB-ARBA"/>
</dbReference>
<dbReference type="AlphaFoldDB" id="A0A1E7YXY4"/>